<gene>
    <name evidence="1" type="ORF">Mth01_05300</name>
</gene>
<sequence length="64" mass="6871">MVNASWLEPRMNTKKVLTYLAVAFVIFYLFTQPANAAAAVKGVFGGITTGAERLGAFFTSLVAK</sequence>
<comment type="caution">
    <text evidence="1">The sequence shown here is derived from an EMBL/GenBank/DDBJ whole genome shotgun (WGS) entry which is preliminary data.</text>
</comment>
<keyword evidence="2" id="KW-1185">Reference proteome</keyword>
<evidence type="ECO:0000313" key="1">
    <source>
        <dbReference type="EMBL" id="GIH68277.1"/>
    </source>
</evidence>
<proteinExistence type="predicted"/>
<organism evidence="1 2">
    <name type="scientific">Sphaerimonospora thailandensis</name>
    <dbReference type="NCBI Taxonomy" id="795644"/>
    <lineage>
        <taxon>Bacteria</taxon>
        <taxon>Bacillati</taxon>
        <taxon>Actinomycetota</taxon>
        <taxon>Actinomycetes</taxon>
        <taxon>Streptosporangiales</taxon>
        <taxon>Streptosporangiaceae</taxon>
        <taxon>Sphaerimonospora</taxon>
    </lineage>
</organism>
<protein>
    <submittedName>
        <fullName evidence="1">Uncharacterized protein</fullName>
    </submittedName>
</protein>
<dbReference type="AlphaFoldDB" id="A0A8J3R6I7"/>
<dbReference type="Proteomes" id="UP000610966">
    <property type="component" value="Unassembled WGS sequence"/>
</dbReference>
<evidence type="ECO:0000313" key="2">
    <source>
        <dbReference type="Proteomes" id="UP000610966"/>
    </source>
</evidence>
<dbReference type="EMBL" id="BOOG01000007">
    <property type="protein sequence ID" value="GIH68277.1"/>
    <property type="molecule type" value="Genomic_DNA"/>
</dbReference>
<name>A0A8J3R6I7_9ACTN</name>
<reference evidence="1" key="1">
    <citation type="submission" date="2021-01" db="EMBL/GenBank/DDBJ databases">
        <title>Whole genome shotgun sequence of Sphaerimonospora thailandensis NBRC 107569.</title>
        <authorList>
            <person name="Komaki H."/>
            <person name="Tamura T."/>
        </authorList>
    </citation>
    <scope>NUCLEOTIDE SEQUENCE</scope>
    <source>
        <strain evidence="1">NBRC 107569</strain>
    </source>
</reference>
<accession>A0A8J3R6I7</accession>